<dbReference type="Proteomes" id="UP001497512">
    <property type="component" value="Chromosome 12"/>
</dbReference>
<accession>A0ABP0TR15</accession>
<reference evidence="1" key="1">
    <citation type="submission" date="2024-02" db="EMBL/GenBank/DDBJ databases">
        <authorList>
            <consortium name="ELIXIR-Norway"/>
            <consortium name="Elixir Norway"/>
        </authorList>
    </citation>
    <scope>NUCLEOTIDE SEQUENCE</scope>
</reference>
<evidence type="ECO:0000313" key="1">
    <source>
        <dbReference type="EMBL" id="CAK9200249.1"/>
    </source>
</evidence>
<dbReference type="EMBL" id="OZ019904">
    <property type="protein sequence ID" value="CAK9200249.1"/>
    <property type="molecule type" value="Genomic_DNA"/>
</dbReference>
<sequence>MDDYLHAAKVGRHSAVELAQSYLKGYAATWWRTVRQEEGKSHGYTVATSKVLALNATLAQKECNRLIFLEGKIAKRDVLCLLDTGASHNFITRESAERMELHLEELKAPIEVHFADGIPHPTTLQAKG</sequence>
<dbReference type="CDD" id="cd00303">
    <property type="entry name" value="retropepsin_like"/>
    <property type="match status" value="1"/>
</dbReference>
<name>A0ABP0TR15_9BRYO</name>
<keyword evidence="2" id="KW-1185">Reference proteome</keyword>
<proteinExistence type="predicted"/>
<organism evidence="1 2">
    <name type="scientific">Sphagnum troendelagicum</name>
    <dbReference type="NCBI Taxonomy" id="128251"/>
    <lineage>
        <taxon>Eukaryota</taxon>
        <taxon>Viridiplantae</taxon>
        <taxon>Streptophyta</taxon>
        <taxon>Embryophyta</taxon>
        <taxon>Bryophyta</taxon>
        <taxon>Sphagnophytina</taxon>
        <taxon>Sphagnopsida</taxon>
        <taxon>Sphagnales</taxon>
        <taxon>Sphagnaceae</taxon>
        <taxon>Sphagnum</taxon>
    </lineage>
</organism>
<dbReference type="InterPro" id="IPR021109">
    <property type="entry name" value="Peptidase_aspartic_dom_sf"/>
</dbReference>
<feature type="non-terminal residue" evidence="1">
    <location>
        <position position="1"/>
    </location>
</feature>
<protein>
    <submittedName>
        <fullName evidence="1">Uncharacterized protein</fullName>
    </submittedName>
</protein>
<dbReference type="Pfam" id="PF13650">
    <property type="entry name" value="Asp_protease_2"/>
    <property type="match status" value="1"/>
</dbReference>
<gene>
    <name evidence="1" type="ORF">CSSPTR1EN2_LOCUS5342</name>
</gene>
<dbReference type="SUPFAM" id="SSF50630">
    <property type="entry name" value="Acid proteases"/>
    <property type="match status" value="1"/>
</dbReference>
<evidence type="ECO:0000313" key="2">
    <source>
        <dbReference type="Proteomes" id="UP001497512"/>
    </source>
</evidence>
<dbReference type="Gene3D" id="2.40.70.10">
    <property type="entry name" value="Acid Proteases"/>
    <property type="match status" value="1"/>
</dbReference>